<dbReference type="FunFam" id="3.40.50.300:FF:001172">
    <property type="entry name" value="Cystic fibrosis transmembrane conductance regulator"/>
    <property type="match status" value="1"/>
</dbReference>
<dbReference type="Pfam" id="PF00005">
    <property type="entry name" value="ABC_tran"/>
    <property type="match status" value="2"/>
</dbReference>
<dbReference type="InterPro" id="IPR050173">
    <property type="entry name" value="ABC_transporter_C-like"/>
</dbReference>
<protein>
    <recommendedName>
        <fullName evidence="16">ABC transporter domain-containing protein</fullName>
    </recommendedName>
</protein>
<dbReference type="InterPro" id="IPR044726">
    <property type="entry name" value="ABCC_6TM_D2"/>
</dbReference>
<evidence type="ECO:0000256" key="9">
    <source>
        <dbReference type="ARBA" id="ARBA00023180"/>
    </source>
</evidence>
<evidence type="ECO:0000313" key="15">
    <source>
        <dbReference type="Proteomes" id="UP000509510"/>
    </source>
</evidence>
<dbReference type="CDD" id="cd03244">
    <property type="entry name" value="ABCC_MRP_domain2"/>
    <property type="match status" value="1"/>
</dbReference>
<dbReference type="Pfam" id="PF24357">
    <property type="entry name" value="TMD0_ABC"/>
    <property type="match status" value="1"/>
</dbReference>
<evidence type="ECO:0000256" key="8">
    <source>
        <dbReference type="ARBA" id="ARBA00023136"/>
    </source>
</evidence>
<feature type="domain" description="ABC transmembrane type-1" evidence="13">
    <location>
        <begin position="276"/>
        <end position="553"/>
    </location>
</feature>
<feature type="transmembrane region" description="Helical" evidence="11">
    <location>
        <begin position="487"/>
        <end position="516"/>
    </location>
</feature>
<feature type="transmembrane region" description="Helical" evidence="11">
    <location>
        <begin position="522"/>
        <end position="545"/>
    </location>
</feature>
<evidence type="ECO:0000259" key="13">
    <source>
        <dbReference type="PROSITE" id="PS50929"/>
    </source>
</evidence>
<feature type="region of interest" description="Disordered" evidence="10">
    <location>
        <begin position="834"/>
        <end position="858"/>
    </location>
</feature>
<keyword evidence="5" id="KW-0547">Nucleotide-binding</keyword>
<feature type="transmembrane region" description="Helical" evidence="11">
    <location>
        <begin position="101"/>
        <end position="121"/>
    </location>
</feature>
<proteinExistence type="predicted"/>
<dbReference type="Gene3D" id="1.20.1560.10">
    <property type="entry name" value="ABC transporter type 1, transmembrane domain"/>
    <property type="match status" value="2"/>
</dbReference>
<feature type="domain" description="ABC transporter" evidence="12">
    <location>
        <begin position="1216"/>
        <end position="1447"/>
    </location>
</feature>
<evidence type="ECO:0000256" key="5">
    <source>
        <dbReference type="ARBA" id="ARBA00022741"/>
    </source>
</evidence>
<dbReference type="GO" id="GO:0140359">
    <property type="term" value="F:ABC-type transporter activity"/>
    <property type="evidence" value="ECO:0007669"/>
    <property type="project" value="InterPro"/>
</dbReference>
<keyword evidence="3 11" id="KW-0812">Transmembrane</keyword>
<dbReference type="InterPro" id="IPR011527">
    <property type="entry name" value="ABC1_TM_dom"/>
</dbReference>
<keyword evidence="6" id="KW-0067">ATP-binding</keyword>
<feature type="transmembrane region" description="Helical" evidence="11">
    <location>
        <begin position="1036"/>
        <end position="1056"/>
    </location>
</feature>
<feature type="transmembrane region" description="Helical" evidence="11">
    <location>
        <begin position="68"/>
        <end position="89"/>
    </location>
</feature>
<dbReference type="PANTHER" id="PTHR24223">
    <property type="entry name" value="ATP-BINDING CASSETTE SUB-FAMILY C"/>
    <property type="match status" value="1"/>
</dbReference>
<evidence type="ECO:0008006" key="16">
    <source>
        <dbReference type="Google" id="ProtNLM"/>
    </source>
</evidence>
<keyword evidence="9" id="KW-0325">Glycoprotein</keyword>
<dbReference type="CDD" id="cd03250">
    <property type="entry name" value="ABCC_MRP_domain1"/>
    <property type="match status" value="1"/>
</dbReference>
<dbReference type="CDD" id="cd18580">
    <property type="entry name" value="ABC_6TM_ABCC_D2"/>
    <property type="match status" value="1"/>
</dbReference>
<feature type="compositionally biased region" description="Basic and acidic residues" evidence="10">
    <location>
        <begin position="847"/>
        <end position="858"/>
    </location>
</feature>
<dbReference type="InterPro" id="IPR027417">
    <property type="entry name" value="P-loop_NTPase"/>
</dbReference>
<accession>A0A7H8QP40</accession>
<dbReference type="SUPFAM" id="SSF90123">
    <property type="entry name" value="ABC transporter transmembrane region"/>
    <property type="match status" value="2"/>
</dbReference>
<reference evidence="15" key="1">
    <citation type="submission" date="2020-06" db="EMBL/GenBank/DDBJ databases">
        <title>A chromosome-scale genome assembly of Talaromyces rugulosus W13939.</title>
        <authorList>
            <person name="Wang B."/>
            <person name="Guo L."/>
            <person name="Ye K."/>
            <person name="Wang L."/>
        </authorList>
    </citation>
    <scope>NUCLEOTIDE SEQUENCE [LARGE SCALE GENOMIC DNA]</scope>
    <source>
        <strain evidence="15">W13939</strain>
    </source>
</reference>
<keyword evidence="2" id="KW-0813">Transport</keyword>
<feature type="domain" description="ABC transporter" evidence="12">
    <location>
        <begin position="609"/>
        <end position="834"/>
    </location>
</feature>
<dbReference type="GO" id="GO:0016020">
    <property type="term" value="C:membrane"/>
    <property type="evidence" value="ECO:0007669"/>
    <property type="project" value="UniProtKB-SubCell"/>
</dbReference>
<evidence type="ECO:0000256" key="10">
    <source>
        <dbReference type="SAM" id="MobiDB-lite"/>
    </source>
</evidence>
<evidence type="ECO:0000256" key="7">
    <source>
        <dbReference type="ARBA" id="ARBA00022989"/>
    </source>
</evidence>
<dbReference type="Proteomes" id="UP000509510">
    <property type="component" value="Chromosome I"/>
</dbReference>
<organism evidence="14 15">
    <name type="scientific">Talaromyces rugulosus</name>
    <name type="common">Penicillium rugulosum</name>
    <dbReference type="NCBI Taxonomy" id="121627"/>
    <lineage>
        <taxon>Eukaryota</taxon>
        <taxon>Fungi</taxon>
        <taxon>Dikarya</taxon>
        <taxon>Ascomycota</taxon>
        <taxon>Pezizomycotina</taxon>
        <taxon>Eurotiomycetes</taxon>
        <taxon>Eurotiomycetidae</taxon>
        <taxon>Eurotiales</taxon>
        <taxon>Trichocomaceae</taxon>
        <taxon>Talaromyces</taxon>
        <taxon>Talaromyces sect. Islandici</taxon>
    </lineage>
</organism>
<feature type="transmembrane region" description="Helical" evidence="11">
    <location>
        <begin position="935"/>
        <end position="958"/>
    </location>
</feature>
<dbReference type="InterPro" id="IPR056227">
    <property type="entry name" value="TMD0_ABC"/>
</dbReference>
<dbReference type="InterPro" id="IPR036640">
    <property type="entry name" value="ABC1_TM_sf"/>
</dbReference>
<evidence type="ECO:0000256" key="2">
    <source>
        <dbReference type="ARBA" id="ARBA00022448"/>
    </source>
</evidence>
<dbReference type="SUPFAM" id="SSF52540">
    <property type="entry name" value="P-loop containing nucleoside triphosphate hydrolases"/>
    <property type="match status" value="2"/>
</dbReference>
<feature type="transmembrane region" description="Helical" evidence="11">
    <location>
        <begin position="35"/>
        <end position="56"/>
    </location>
</feature>
<keyword evidence="4" id="KW-0677">Repeat</keyword>
<feature type="transmembrane region" description="Helical" evidence="11">
    <location>
        <begin position="1123"/>
        <end position="1143"/>
    </location>
</feature>
<feature type="transmembrane region" description="Helical" evidence="11">
    <location>
        <begin position="154"/>
        <end position="177"/>
    </location>
</feature>
<dbReference type="PROSITE" id="PS50893">
    <property type="entry name" value="ABC_TRANSPORTER_2"/>
    <property type="match status" value="2"/>
</dbReference>
<dbReference type="FunFam" id="1.20.1560.10:FF:000066">
    <property type="entry name" value="ABC multidrug transporter (Eurofung)"/>
    <property type="match status" value="1"/>
</dbReference>
<name>A0A7H8QP40_TALRU</name>
<dbReference type="PROSITE" id="PS00211">
    <property type="entry name" value="ABC_TRANSPORTER_1"/>
    <property type="match status" value="1"/>
</dbReference>
<evidence type="ECO:0000313" key="14">
    <source>
        <dbReference type="EMBL" id="QKX55225.1"/>
    </source>
</evidence>
<dbReference type="InterPro" id="IPR003593">
    <property type="entry name" value="AAA+_ATPase"/>
</dbReference>
<feature type="transmembrane region" description="Helical" evidence="11">
    <location>
        <begin position="133"/>
        <end position="148"/>
    </location>
</feature>
<evidence type="ECO:0000256" key="1">
    <source>
        <dbReference type="ARBA" id="ARBA00004141"/>
    </source>
</evidence>
<dbReference type="EMBL" id="CP055898">
    <property type="protein sequence ID" value="QKX55225.1"/>
    <property type="molecule type" value="Genomic_DNA"/>
</dbReference>
<dbReference type="GO" id="GO:0005524">
    <property type="term" value="F:ATP binding"/>
    <property type="evidence" value="ECO:0007669"/>
    <property type="project" value="UniProtKB-KW"/>
</dbReference>
<dbReference type="SMART" id="SM00382">
    <property type="entry name" value="AAA"/>
    <property type="match status" value="2"/>
</dbReference>
<dbReference type="InterPro" id="IPR044746">
    <property type="entry name" value="ABCC_6TM_D1"/>
</dbReference>
<dbReference type="OrthoDB" id="6500128at2759"/>
<keyword evidence="7 11" id="KW-1133">Transmembrane helix</keyword>
<dbReference type="Pfam" id="PF00664">
    <property type="entry name" value="ABC_membrane"/>
    <property type="match status" value="1"/>
</dbReference>
<evidence type="ECO:0000256" key="6">
    <source>
        <dbReference type="ARBA" id="ARBA00022840"/>
    </source>
</evidence>
<sequence length="1452" mass="160899">MSSNTTCPGSADNQFGPRVPVSCREFDFTLLFEDVFFGAVPPAVFILLIGSRLRFLQSSTIKVTSHKLAVIKLSSLALLFTLQVLFTAFQSQTPSVHTKLSTTSGVLGIIATFAAGVLSYVEDQRSFKPSDTLVIYFSILALLYLPRLRSLWAISSVGVCQGLWTAIFVVTIGLVLLESATKSRFLRPVYLKVSSEQVCGFWARSFFAWVLPLFSTGYSTVISVSDIPQLDYDLQGNAASEKLRKAWTESKGPYRLLRALFRAYSWPILSAIIPRVALIAFTLCQPFLIAATINWIGSEVTTETEKYGQGLVGAYVIVYFGMAISTAVYYQRINRLVAITRAGLISIIYEKTTSLKANDLKDAKALTLIGTDMERIMTAVRNMHESWASIVQAGVAIWLLERQIYVACVVPTVISLACVYLTGPVSARTTVAQKAWIEQIQKRLAVTSTILGNMKAAQMLGLKGVLFKVVDELRELELSESSRFRKLLVIVSGLSNVPLYLAPYAMFLTYGIIAMVGKNQTLLAAQAFASVSLISLVTTPLLIFVQSIPNIRQASGCVERIQEFCQKDNLVSQDTDSAISIDGHGDTLDEATEMSSMNVRNSNGQLVTFKNTRISWSKDSEVVFEGLDLTIPTNKVTMIVGPVGSGKSLLLESIIGETTIRQGGIDNILSRAAYCPQTPWIINSTILHNITGGTDFDQKWYDFTISSCALQGDLENFKAGDQYKAGSDGNSLSGGQKQRVALARAVYSRLPVVILDDVFSGLDANTINSVVESLFGQHGYFRKYRTSVILATHNLNLLHYADKIIVLNDGKIVDDGSYTDILARNMELIAASTSTKEDNPGLSSEEISSKPKTDETNAHAKDRANEILQDNSFELLRQNGTWDVYKYYMKRAGPYVSTAFFGMLAIQAFTAQYATVWLQNWSSENKKHPNSRISMYLGIYSLLFASTFISLIVSRWLLLVVIITNTARGLHTELLKATLGAPISFFQKADKGSLVNRFSQDINLIDMQLPIYATNFLEGTAMCIVILIIICVMGKYLAISVPFIAIVLWAVQLYYLRTSRQVRLLDIDAKAPLYSQFMETVSGISIIRTMNWQTQFQSWCEELLNHSQKPLYMLFCIQQWLKLILDLIVMAMAVIIVATATALRDQISPGAAGVALTLVLMFNEHLTNAIQTWTLTEISIGAVARIQRFAIDTPSEERRMCHPTPPRHEWPLEGTIRFENTTASYSQDAAPVLKGLSLAIKSGEKFAICGQSGSGKTSLILSLLQMIDLQSGRIFIDQVDLASLDRNDIRNRLSVIPQEPFFIPGTLKFNLDPQNRSSDECIESSIKKVGLWARVEANGGLAMAFTASDWSVGERQLFALARALNTQSPILILDEATSSVDYETETIMQEIIDKEFSAKTVVAVVHRLRFIDKYDRVAVMKNGELVECDSPRTLLKTDSKFQKLHDAAKMNR</sequence>
<dbReference type="PANTHER" id="PTHR24223:SF404">
    <property type="entry name" value="ABC MULTIDRUG TRANSPORTER (EUROFUNG)-RELATED"/>
    <property type="match status" value="1"/>
</dbReference>
<dbReference type="InterPro" id="IPR017871">
    <property type="entry name" value="ABC_transporter-like_CS"/>
</dbReference>
<feature type="transmembrane region" description="Helical" evidence="11">
    <location>
        <begin position="276"/>
        <end position="297"/>
    </location>
</feature>
<feature type="transmembrane region" description="Helical" evidence="11">
    <location>
        <begin position="895"/>
        <end position="915"/>
    </location>
</feature>
<evidence type="ECO:0000256" key="4">
    <source>
        <dbReference type="ARBA" id="ARBA00022737"/>
    </source>
</evidence>
<dbReference type="KEGG" id="trg:TRUGW13939_02317"/>
<dbReference type="InterPro" id="IPR003439">
    <property type="entry name" value="ABC_transporter-like_ATP-bd"/>
</dbReference>
<dbReference type="GO" id="GO:0016887">
    <property type="term" value="F:ATP hydrolysis activity"/>
    <property type="evidence" value="ECO:0007669"/>
    <property type="project" value="InterPro"/>
</dbReference>
<feature type="transmembrane region" description="Helical" evidence="11">
    <location>
        <begin position="1009"/>
        <end position="1030"/>
    </location>
</feature>
<comment type="subcellular location">
    <subcellularLocation>
        <location evidence="1">Membrane</location>
        <topology evidence="1">Multi-pass membrane protein</topology>
    </subcellularLocation>
</comment>
<feature type="domain" description="ABC transmembrane type-1" evidence="13">
    <location>
        <begin position="901"/>
        <end position="1174"/>
    </location>
</feature>
<dbReference type="GeneID" id="55989826"/>
<feature type="transmembrane region" description="Helical" evidence="11">
    <location>
        <begin position="309"/>
        <end position="330"/>
    </location>
</feature>
<evidence type="ECO:0000259" key="12">
    <source>
        <dbReference type="PROSITE" id="PS50893"/>
    </source>
</evidence>
<gene>
    <name evidence="14" type="ORF">TRUGW13939_02317</name>
</gene>
<dbReference type="Gene3D" id="3.40.50.300">
    <property type="entry name" value="P-loop containing nucleotide triphosphate hydrolases"/>
    <property type="match status" value="2"/>
</dbReference>
<keyword evidence="8 11" id="KW-0472">Membrane</keyword>
<keyword evidence="15" id="KW-1185">Reference proteome</keyword>
<evidence type="ECO:0000256" key="11">
    <source>
        <dbReference type="SAM" id="Phobius"/>
    </source>
</evidence>
<dbReference type="PROSITE" id="PS50929">
    <property type="entry name" value="ABC_TM1F"/>
    <property type="match status" value="2"/>
</dbReference>
<dbReference type="RefSeq" id="XP_035341404.1">
    <property type="nucleotide sequence ID" value="XM_035485511.1"/>
</dbReference>
<evidence type="ECO:0000256" key="3">
    <source>
        <dbReference type="ARBA" id="ARBA00022692"/>
    </source>
</evidence>
<dbReference type="FunFam" id="1.20.1560.10:FF:000055">
    <property type="entry name" value="ABC multidrug transporter (Eurofung)"/>
    <property type="match status" value="1"/>
</dbReference>
<dbReference type="CDD" id="cd18579">
    <property type="entry name" value="ABC_6TM_ABCC_D1"/>
    <property type="match status" value="1"/>
</dbReference>